<comment type="caution">
    <text evidence="2">The sequence shown here is derived from an EMBL/GenBank/DDBJ whole genome shotgun (WGS) entry which is preliminary data.</text>
</comment>
<dbReference type="Proteomes" id="UP001244011">
    <property type="component" value="Unassembled WGS sequence"/>
</dbReference>
<evidence type="ECO:0000256" key="1">
    <source>
        <dbReference type="SAM" id="MobiDB-lite"/>
    </source>
</evidence>
<protein>
    <submittedName>
        <fullName evidence="2">Uncharacterized protein</fullName>
    </submittedName>
</protein>
<dbReference type="AlphaFoldDB" id="A0AAJ0BWW3"/>
<name>A0AAJ0BWW3_9PEZI</name>
<dbReference type="GeneID" id="85305180"/>
<feature type="region of interest" description="Disordered" evidence="1">
    <location>
        <begin position="49"/>
        <end position="204"/>
    </location>
</feature>
<keyword evidence="3" id="KW-1185">Reference proteome</keyword>
<accession>A0AAJ0BWW3</accession>
<feature type="region of interest" description="Disordered" evidence="1">
    <location>
        <begin position="351"/>
        <end position="385"/>
    </location>
</feature>
<sequence length="583" mass="64967">MPGPRREARSSGTRITAQVTRIQRELEELISKLADDERAALTAYERETPALQGQVRSNEQKMQQLRRENKTAQDTITQLRGAWEAAREERRRVQGMFGRARENTIPPEMLPPLTAAGIADAGPATSQQRDEEPPVTQSETRRSTRDRRAPRRFSLSPTPHKLRVPSASPLCRGTPADKPASAAGKRKRDGDDKPGSGQQKQKRKFVAQAEEAELASAAQKQPNGVKGKQVKTINFNEVFQDGNAEYKHRIIEYPVYSGHWYILRCDEHYMHFGHSTLLIQAFRHLHSKSHGSQPQGTATAVRELGICVQNCDASKAAQNNAAFAAALKRGYKVLKGKPSLKEFVSRRRPAAALRVTHERGRSGDDDNSEGEEAATQRIRSRSRPFNGITNPVAGELYLGRWRSRWHAAIMLPIGNLETVGISGSIYDTRLIKRHIPMCYARDSARTILGYAEGFEDGGPDAKNRRFPVMYFDDDQDVTYSDDDQHMSLESGLVVPPSDSLAWIRASLLRPFSAYDPNNLPPRGYDVALEFAQRRGPLSAAKSVLADVSAHPRDPTTDPSGGVVNLSREGQNVEYRPCHPWQNG</sequence>
<dbReference type="RefSeq" id="XP_060282181.1">
    <property type="nucleotide sequence ID" value="XM_060421993.1"/>
</dbReference>
<reference evidence="2" key="1">
    <citation type="submission" date="2023-06" db="EMBL/GenBank/DDBJ databases">
        <title>Genome-scale phylogeny and comparative genomics of the fungal order Sordariales.</title>
        <authorList>
            <consortium name="Lawrence Berkeley National Laboratory"/>
            <person name="Hensen N."/>
            <person name="Bonometti L."/>
            <person name="Westerberg I."/>
            <person name="Brannstrom I.O."/>
            <person name="Guillou S."/>
            <person name="Cros-Aarteil S."/>
            <person name="Calhoun S."/>
            <person name="Haridas S."/>
            <person name="Kuo A."/>
            <person name="Mondo S."/>
            <person name="Pangilinan J."/>
            <person name="Riley R."/>
            <person name="Labutti K."/>
            <person name="Andreopoulos B."/>
            <person name="Lipzen A."/>
            <person name="Chen C."/>
            <person name="Yanf M."/>
            <person name="Daum C."/>
            <person name="Ng V."/>
            <person name="Clum A."/>
            <person name="Steindorff A."/>
            <person name="Ohm R."/>
            <person name="Martin F."/>
            <person name="Silar P."/>
            <person name="Natvig D."/>
            <person name="Lalanne C."/>
            <person name="Gautier V."/>
            <person name="Ament-Velasquez S.L."/>
            <person name="Kruys A."/>
            <person name="Hutchinson M.I."/>
            <person name="Powell A.J."/>
            <person name="Barry K."/>
            <person name="Miller A.N."/>
            <person name="Grigoriev I.V."/>
            <person name="Debuchy R."/>
            <person name="Gladieux P."/>
            <person name="Thoren M.H."/>
            <person name="Johannesson H."/>
        </authorList>
    </citation>
    <scope>NUCLEOTIDE SEQUENCE</scope>
    <source>
        <strain evidence="2">8032-3</strain>
    </source>
</reference>
<feature type="region of interest" description="Disordered" evidence="1">
    <location>
        <begin position="545"/>
        <end position="583"/>
    </location>
</feature>
<evidence type="ECO:0000313" key="3">
    <source>
        <dbReference type="Proteomes" id="UP001244011"/>
    </source>
</evidence>
<organism evidence="2 3">
    <name type="scientific">Phialemonium atrogriseum</name>
    <dbReference type="NCBI Taxonomy" id="1093897"/>
    <lineage>
        <taxon>Eukaryota</taxon>
        <taxon>Fungi</taxon>
        <taxon>Dikarya</taxon>
        <taxon>Ascomycota</taxon>
        <taxon>Pezizomycotina</taxon>
        <taxon>Sordariomycetes</taxon>
        <taxon>Sordariomycetidae</taxon>
        <taxon>Cephalothecales</taxon>
        <taxon>Cephalothecaceae</taxon>
        <taxon>Phialemonium</taxon>
    </lineage>
</organism>
<feature type="compositionally biased region" description="Polar residues" evidence="1">
    <location>
        <begin position="54"/>
        <end position="63"/>
    </location>
</feature>
<proteinExistence type="predicted"/>
<evidence type="ECO:0000313" key="2">
    <source>
        <dbReference type="EMBL" id="KAK1765968.1"/>
    </source>
</evidence>
<dbReference type="EMBL" id="MU839013">
    <property type="protein sequence ID" value="KAK1765968.1"/>
    <property type="molecule type" value="Genomic_DNA"/>
</dbReference>
<feature type="compositionally biased region" description="Basic and acidic residues" evidence="1">
    <location>
        <begin position="355"/>
        <end position="364"/>
    </location>
</feature>
<gene>
    <name evidence="2" type="ORF">QBC33DRAFT_122116</name>
</gene>